<evidence type="ECO:0000313" key="1">
    <source>
        <dbReference type="EMBL" id="CAL4189889.1"/>
    </source>
</evidence>
<dbReference type="Proteomes" id="UP001497623">
    <property type="component" value="Unassembled WGS sequence"/>
</dbReference>
<keyword evidence="2" id="KW-1185">Reference proteome</keyword>
<sequence length="181" mass="20939">MFSSSSSSSKSSSRSRKTNNRMAPREWCIEDDDTIRECRIHLYRRSCGPLVAYHWALTFEWQGGYKATYEALDEDSTLTDRWKEGDVEKGSDDGEIYEWYRYDTYTAYNCSPQNVNSKARSLRIGNMCYNSMSVNYHEWAKALAKRFGVTLPPGIAGVIRMIPVPHYFSDEVTGDQDMQYN</sequence>
<gene>
    <name evidence="1" type="ORF">MNOR_LOCUS36426</name>
</gene>
<dbReference type="AlphaFoldDB" id="A0AAV2SDZ2"/>
<comment type="caution">
    <text evidence="1">The sequence shown here is derived from an EMBL/GenBank/DDBJ whole genome shotgun (WGS) entry which is preliminary data.</text>
</comment>
<evidence type="ECO:0000313" key="2">
    <source>
        <dbReference type="Proteomes" id="UP001497623"/>
    </source>
</evidence>
<name>A0AAV2SDZ2_MEGNR</name>
<feature type="non-terminal residue" evidence="1">
    <location>
        <position position="181"/>
    </location>
</feature>
<accession>A0AAV2SDZ2</accession>
<protein>
    <submittedName>
        <fullName evidence="1">Uncharacterized protein</fullName>
    </submittedName>
</protein>
<reference evidence="1 2" key="1">
    <citation type="submission" date="2024-05" db="EMBL/GenBank/DDBJ databases">
        <authorList>
            <person name="Wallberg A."/>
        </authorList>
    </citation>
    <scope>NUCLEOTIDE SEQUENCE [LARGE SCALE GENOMIC DNA]</scope>
</reference>
<dbReference type="EMBL" id="CAXKWB010066382">
    <property type="protein sequence ID" value="CAL4189889.1"/>
    <property type="molecule type" value="Genomic_DNA"/>
</dbReference>
<organism evidence="1 2">
    <name type="scientific">Meganyctiphanes norvegica</name>
    <name type="common">Northern krill</name>
    <name type="synonym">Thysanopoda norvegica</name>
    <dbReference type="NCBI Taxonomy" id="48144"/>
    <lineage>
        <taxon>Eukaryota</taxon>
        <taxon>Metazoa</taxon>
        <taxon>Ecdysozoa</taxon>
        <taxon>Arthropoda</taxon>
        <taxon>Crustacea</taxon>
        <taxon>Multicrustacea</taxon>
        <taxon>Malacostraca</taxon>
        <taxon>Eumalacostraca</taxon>
        <taxon>Eucarida</taxon>
        <taxon>Euphausiacea</taxon>
        <taxon>Euphausiidae</taxon>
        <taxon>Meganyctiphanes</taxon>
    </lineage>
</organism>
<proteinExistence type="predicted"/>